<evidence type="ECO:0000256" key="7">
    <source>
        <dbReference type="ARBA" id="ARBA00022832"/>
    </source>
</evidence>
<keyword evidence="11" id="KW-0576">Peroxisome</keyword>
<dbReference type="FunFam" id="1.10.540.10:FF:000006">
    <property type="entry name" value="Acyl-coenzyme A oxidase"/>
    <property type="match status" value="1"/>
</dbReference>
<dbReference type="PIRSF" id="PIRSF000168">
    <property type="entry name" value="Acyl-CoA_oxidase"/>
    <property type="match status" value="1"/>
</dbReference>
<sequence length="696" mass="75908">MSLPQRPDEATRRLVDPACRVTLAGAANPVDDAAAERLKATFDSEELAAFLHDGVDKLQRREELVKLLQSQPWSDKTHRYFLTREQEYVGGLEAAVGIWQQMRGERLSMEDGITMRSLAYFPGGLELHIGMFIPTILGQGTPEQQAKWLPLCNRLQIIGTYAQTELGHGTFVRGLQTVAVYDEASKEFVVHSPSLESTKWWPGGMGKTATHVILMARLFVKGKDYGPHSFVVQIRDLATHLPLAGVSVGDIGPKMGFNGVDNGYLSLDHVRIPRDAMLMRFAQVTEEGRYIPPPPDNQKAAYATMVYVRATIVRDSGDFLSRAVTIATRYAAVRRQTATKLGEPELQVLDYDNVQQILLPLMSRAYALVFMGRSMMDMYHSFDSARARGDFSVLPELHALSSGLKALSTDIAATGIETARRQCGGHGYMLASGLPTLFNSYVQNCTWEGDNNVMYLQTARYLMKAAIAVQTGKPLTGSAKYLSDAARQPNAKCQVAAPEDWRAPAHQLAALAAVAAQLTAQAAAVLARAGGGRPGVEGEAWNSSSVDLIRAARAHIALYLHQNFIECVEAASSQRKLSAGPAAVLRQLVALHGVATLLDAAGDLQERGYATGRQVALLRGEQRTLVRALRPNAVALTDSFGYPDYMLNSALGRRDGNVYQALLDSAKSSPLNATQEGPAWKPVLEPLLNPQARSRL</sequence>
<feature type="binding site" evidence="14">
    <location>
        <position position="164"/>
    </location>
    <ligand>
        <name>FAD</name>
        <dbReference type="ChEBI" id="CHEBI:57692"/>
    </ligand>
</feature>
<protein>
    <recommendedName>
        <fullName evidence="12">Acyl-coenzyme A oxidase</fullName>
    </recommendedName>
</protein>
<dbReference type="InterPro" id="IPR029320">
    <property type="entry name" value="Acyl-CoA_ox_N"/>
</dbReference>
<dbReference type="Proteomes" id="UP000239649">
    <property type="component" value="Unassembled WGS sequence"/>
</dbReference>
<gene>
    <name evidence="18" type="ORF">C2E20_6855</name>
</gene>
<comment type="caution">
    <text evidence="18">The sequence shown here is derived from an EMBL/GenBank/DDBJ whole genome shotgun (WGS) entry which is preliminary data.</text>
</comment>
<dbReference type="PANTHER" id="PTHR10909">
    <property type="entry name" value="ELECTRON TRANSPORT OXIDOREDUCTASE"/>
    <property type="match status" value="1"/>
</dbReference>
<name>A0A2P6V6E8_9CHLO</name>
<evidence type="ECO:0000256" key="4">
    <source>
        <dbReference type="ARBA" id="ARBA00022630"/>
    </source>
</evidence>
<evidence type="ECO:0000256" key="14">
    <source>
        <dbReference type="PIRSR" id="PIRSR000168-2"/>
    </source>
</evidence>
<dbReference type="InterPro" id="IPR009100">
    <property type="entry name" value="AcylCoA_DH/oxidase_NM_dom_sf"/>
</dbReference>
<dbReference type="Gene3D" id="2.40.110.10">
    <property type="entry name" value="Butyryl-CoA Dehydrogenase, subunit A, domain 2"/>
    <property type="match status" value="1"/>
</dbReference>
<evidence type="ECO:0000256" key="5">
    <source>
        <dbReference type="ARBA" id="ARBA00022741"/>
    </source>
</evidence>
<organism evidence="18 19">
    <name type="scientific">Micractinium conductrix</name>
    <dbReference type="NCBI Taxonomy" id="554055"/>
    <lineage>
        <taxon>Eukaryota</taxon>
        <taxon>Viridiplantae</taxon>
        <taxon>Chlorophyta</taxon>
        <taxon>core chlorophytes</taxon>
        <taxon>Trebouxiophyceae</taxon>
        <taxon>Chlorellales</taxon>
        <taxon>Chlorellaceae</taxon>
        <taxon>Chlorella clade</taxon>
        <taxon>Micractinium</taxon>
    </lineage>
</organism>
<dbReference type="GO" id="GO:0005524">
    <property type="term" value="F:ATP binding"/>
    <property type="evidence" value="ECO:0007669"/>
    <property type="project" value="UniProtKB-KW"/>
</dbReference>
<dbReference type="InterPro" id="IPR046373">
    <property type="entry name" value="Acyl-CoA_Oxase/DH_mid-dom_sf"/>
</dbReference>
<dbReference type="STRING" id="554055.A0A2P6V6E8"/>
<dbReference type="GO" id="GO:0005777">
    <property type="term" value="C:peroxisome"/>
    <property type="evidence" value="ECO:0007669"/>
    <property type="project" value="UniProtKB-SubCell"/>
</dbReference>
<evidence type="ECO:0000256" key="12">
    <source>
        <dbReference type="PIRNR" id="PIRNR000168"/>
    </source>
</evidence>
<reference evidence="18 19" key="1">
    <citation type="journal article" date="2018" name="Plant J.">
        <title>Genome sequences of Chlorella sorokiniana UTEX 1602 and Micractinium conductrix SAG 241.80: implications to maltose excretion by a green alga.</title>
        <authorList>
            <person name="Arriola M.B."/>
            <person name="Velmurugan N."/>
            <person name="Zhang Y."/>
            <person name="Plunkett M.H."/>
            <person name="Hondzo H."/>
            <person name="Barney B.M."/>
        </authorList>
    </citation>
    <scope>NUCLEOTIDE SEQUENCE [LARGE SCALE GENOMIC DNA]</scope>
    <source>
        <strain evidence="18 19">SAG 241.80</strain>
    </source>
</reference>
<feature type="domain" description="Acyl-coenzyme A oxidase N-terminal" evidence="16">
    <location>
        <begin position="43"/>
        <end position="158"/>
    </location>
</feature>
<dbReference type="InterPro" id="IPR002655">
    <property type="entry name" value="Acyl-CoA_oxidase_C"/>
</dbReference>
<feature type="domain" description="Acyl-CoA oxidase C-terminal" evidence="15">
    <location>
        <begin position="504"/>
        <end position="689"/>
    </location>
</feature>
<evidence type="ECO:0000313" key="18">
    <source>
        <dbReference type="EMBL" id="PSC69663.1"/>
    </source>
</evidence>
<evidence type="ECO:0000256" key="10">
    <source>
        <dbReference type="ARBA" id="ARBA00023098"/>
    </source>
</evidence>
<evidence type="ECO:0000259" key="16">
    <source>
        <dbReference type="Pfam" id="PF14749"/>
    </source>
</evidence>
<keyword evidence="5" id="KW-0547">Nucleotide-binding</keyword>
<evidence type="ECO:0000256" key="13">
    <source>
        <dbReference type="PIRSR" id="PIRSR000168-1"/>
    </source>
</evidence>
<comment type="subcellular location">
    <subcellularLocation>
        <location evidence="2">Peroxisome</location>
    </subcellularLocation>
</comment>
<dbReference type="GO" id="GO:0055088">
    <property type="term" value="P:lipid homeostasis"/>
    <property type="evidence" value="ECO:0007669"/>
    <property type="project" value="TreeGrafter"/>
</dbReference>
<evidence type="ECO:0000256" key="11">
    <source>
        <dbReference type="ARBA" id="ARBA00023140"/>
    </source>
</evidence>
<comment type="cofactor">
    <cofactor evidence="1">
        <name>FAD</name>
        <dbReference type="ChEBI" id="CHEBI:57692"/>
    </cofactor>
</comment>
<keyword evidence="7" id="KW-0276">Fatty acid metabolism</keyword>
<feature type="active site" description="Proton acceptor" evidence="13">
    <location>
        <position position="448"/>
    </location>
</feature>
<dbReference type="GO" id="GO:0033540">
    <property type="term" value="P:fatty acid beta-oxidation using acyl-CoA oxidase"/>
    <property type="evidence" value="ECO:0007669"/>
    <property type="project" value="TreeGrafter"/>
</dbReference>
<feature type="binding site" evidence="14">
    <location>
        <position position="203"/>
    </location>
    <ligand>
        <name>FAD</name>
        <dbReference type="ChEBI" id="CHEBI:57692"/>
    </ligand>
</feature>
<evidence type="ECO:0000259" key="17">
    <source>
        <dbReference type="Pfam" id="PF22924"/>
    </source>
</evidence>
<dbReference type="GO" id="GO:0071949">
    <property type="term" value="F:FAD binding"/>
    <property type="evidence" value="ECO:0007669"/>
    <property type="project" value="InterPro"/>
</dbReference>
<dbReference type="FunFam" id="1.20.140.10:FF:000005">
    <property type="entry name" value="Acyl-coenzyme A oxidase"/>
    <property type="match status" value="1"/>
</dbReference>
<evidence type="ECO:0000256" key="3">
    <source>
        <dbReference type="ARBA" id="ARBA00006288"/>
    </source>
</evidence>
<dbReference type="Gene3D" id="1.20.140.10">
    <property type="entry name" value="Butyryl-CoA Dehydrogenase, subunit A, domain 3"/>
    <property type="match status" value="2"/>
</dbReference>
<evidence type="ECO:0000256" key="2">
    <source>
        <dbReference type="ARBA" id="ARBA00004275"/>
    </source>
</evidence>
<dbReference type="OrthoDB" id="538336at2759"/>
<dbReference type="FunFam" id="1.20.140.10:FF:000013">
    <property type="entry name" value="Acyl-coenzyme A oxidase"/>
    <property type="match status" value="1"/>
</dbReference>
<dbReference type="InterPro" id="IPR037069">
    <property type="entry name" value="AcylCoA_DH/ox_N_sf"/>
</dbReference>
<evidence type="ECO:0000256" key="6">
    <source>
        <dbReference type="ARBA" id="ARBA00022827"/>
    </source>
</evidence>
<dbReference type="Pfam" id="PF14749">
    <property type="entry name" value="Acyl-CoA_ox_N"/>
    <property type="match status" value="1"/>
</dbReference>
<keyword evidence="4 12" id="KW-0285">Flavoprotein</keyword>
<evidence type="ECO:0000256" key="9">
    <source>
        <dbReference type="ARBA" id="ARBA00023002"/>
    </source>
</evidence>
<dbReference type="GO" id="GO:0003997">
    <property type="term" value="F:acyl-CoA oxidase activity"/>
    <property type="evidence" value="ECO:0007669"/>
    <property type="project" value="InterPro"/>
</dbReference>
<dbReference type="Pfam" id="PF22924">
    <property type="entry name" value="ACOX_C_alpha1"/>
    <property type="match status" value="1"/>
</dbReference>
<dbReference type="AlphaFoldDB" id="A0A2P6V6E8"/>
<dbReference type="Pfam" id="PF01756">
    <property type="entry name" value="ACOX"/>
    <property type="match status" value="1"/>
</dbReference>
<dbReference type="EMBL" id="LHPF02000025">
    <property type="protein sequence ID" value="PSC69663.1"/>
    <property type="molecule type" value="Genomic_DNA"/>
</dbReference>
<keyword evidence="8" id="KW-0067">ATP-binding</keyword>
<keyword evidence="9" id="KW-0560">Oxidoreductase</keyword>
<dbReference type="PANTHER" id="PTHR10909:SF250">
    <property type="entry name" value="PEROXISOMAL ACYL-COENZYME A OXIDASE 1"/>
    <property type="match status" value="1"/>
</dbReference>
<dbReference type="InterPro" id="IPR055060">
    <property type="entry name" value="ACOX_C_alpha1"/>
</dbReference>
<dbReference type="InterPro" id="IPR036250">
    <property type="entry name" value="AcylCo_DH-like_C"/>
</dbReference>
<proteinExistence type="inferred from homology"/>
<keyword evidence="10" id="KW-0443">Lipid metabolism</keyword>
<accession>A0A2P6V6E8</accession>
<evidence type="ECO:0000313" key="19">
    <source>
        <dbReference type="Proteomes" id="UP000239649"/>
    </source>
</evidence>
<dbReference type="SUPFAM" id="SSF56645">
    <property type="entry name" value="Acyl-CoA dehydrogenase NM domain-like"/>
    <property type="match status" value="1"/>
</dbReference>
<dbReference type="GO" id="GO:0005504">
    <property type="term" value="F:fatty acid binding"/>
    <property type="evidence" value="ECO:0007669"/>
    <property type="project" value="TreeGrafter"/>
</dbReference>
<dbReference type="Gene3D" id="1.10.540.10">
    <property type="entry name" value="Acyl-CoA dehydrogenase/oxidase, N-terminal domain"/>
    <property type="match status" value="1"/>
</dbReference>
<dbReference type="InterPro" id="IPR012258">
    <property type="entry name" value="Acyl-CoA_oxidase"/>
</dbReference>
<dbReference type="FunFam" id="2.40.110.10:FF:000003">
    <property type="entry name" value="Acyl-coenzyme A oxidase"/>
    <property type="match status" value="1"/>
</dbReference>
<keyword evidence="6 12" id="KW-0274">FAD</keyword>
<feature type="domain" description="Acyl-CoA oxidase C-alpha1" evidence="17">
    <location>
        <begin position="302"/>
        <end position="463"/>
    </location>
</feature>
<evidence type="ECO:0000259" key="15">
    <source>
        <dbReference type="Pfam" id="PF01756"/>
    </source>
</evidence>
<keyword evidence="19" id="KW-1185">Reference proteome</keyword>
<comment type="similarity">
    <text evidence="3 12">Belongs to the acyl-CoA oxidase family.</text>
</comment>
<evidence type="ECO:0000256" key="1">
    <source>
        <dbReference type="ARBA" id="ARBA00001974"/>
    </source>
</evidence>
<evidence type="ECO:0000256" key="8">
    <source>
        <dbReference type="ARBA" id="ARBA00022840"/>
    </source>
</evidence>
<dbReference type="SUPFAM" id="SSF47203">
    <property type="entry name" value="Acyl-CoA dehydrogenase C-terminal domain-like"/>
    <property type="match status" value="2"/>
</dbReference>